<proteinExistence type="predicted"/>
<reference evidence="3" key="1">
    <citation type="submission" date="2022-11" db="EMBL/GenBank/DDBJ databases">
        <title>Centuries of genome instability and evolution in soft-shell clam transmissible cancer (bioRxiv).</title>
        <authorList>
            <person name="Hart S.F.M."/>
            <person name="Yonemitsu M.A."/>
            <person name="Giersch R.M."/>
            <person name="Beal B.F."/>
            <person name="Arriagada G."/>
            <person name="Davis B.W."/>
            <person name="Ostrander E.A."/>
            <person name="Goff S.P."/>
            <person name="Metzger M.J."/>
        </authorList>
    </citation>
    <scope>NUCLEOTIDE SEQUENCE</scope>
    <source>
        <strain evidence="3">MELC-2E11</strain>
        <tissue evidence="3">Siphon/mantle</tissue>
    </source>
</reference>
<gene>
    <name evidence="3" type="ORF">MAR_012136</name>
</gene>
<evidence type="ECO:0000256" key="2">
    <source>
        <dbReference type="SAM" id="Phobius"/>
    </source>
</evidence>
<protein>
    <submittedName>
        <fullName evidence="3">Uncharacterized protein</fullName>
    </submittedName>
</protein>
<evidence type="ECO:0000256" key="1">
    <source>
        <dbReference type="SAM" id="MobiDB-lite"/>
    </source>
</evidence>
<name>A0ABY7FXQ5_MYAAR</name>
<keyword evidence="4" id="KW-1185">Reference proteome</keyword>
<dbReference type="EMBL" id="CP111025">
    <property type="protein sequence ID" value="WAR26432.1"/>
    <property type="molecule type" value="Genomic_DNA"/>
</dbReference>
<feature type="transmembrane region" description="Helical" evidence="2">
    <location>
        <begin position="42"/>
        <end position="61"/>
    </location>
</feature>
<keyword evidence="2" id="KW-0472">Membrane</keyword>
<feature type="compositionally biased region" description="Low complexity" evidence="1">
    <location>
        <begin position="134"/>
        <end position="145"/>
    </location>
</feature>
<keyword evidence="2" id="KW-0812">Transmembrane</keyword>
<accession>A0ABY7FXQ5</accession>
<evidence type="ECO:0000313" key="3">
    <source>
        <dbReference type="EMBL" id="WAR26432.1"/>
    </source>
</evidence>
<feature type="region of interest" description="Disordered" evidence="1">
    <location>
        <begin position="130"/>
        <end position="193"/>
    </location>
</feature>
<organism evidence="3 4">
    <name type="scientific">Mya arenaria</name>
    <name type="common">Soft-shell clam</name>
    <dbReference type="NCBI Taxonomy" id="6604"/>
    <lineage>
        <taxon>Eukaryota</taxon>
        <taxon>Metazoa</taxon>
        <taxon>Spiralia</taxon>
        <taxon>Lophotrochozoa</taxon>
        <taxon>Mollusca</taxon>
        <taxon>Bivalvia</taxon>
        <taxon>Autobranchia</taxon>
        <taxon>Heteroconchia</taxon>
        <taxon>Euheterodonta</taxon>
        <taxon>Imparidentia</taxon>
        <taxon>Neoheterodontei</taxon>
        <taxon>Myida</taxon>
        <taxon>Myoidea</taxon>
        <taxon>Myidae</taxon>
        <taxon>Mya</taxon>
    </lineage>
</organism>
<dbReference type="Proteomes" id="UP001164746">
    <property type="component" value="Chromosome 14"/>
</dbReference>
<keyword evidence="2" id="KW-1133">Transmembrane helix</keyword>
<sequence length="201" mass="21661">MSDARSIFPRLGGILIVSTRFPCLEAASISDQHEGFEIPSMLVIAAVLTSLLILVFILTLCGGCTPMEVGSDAHEAAGGQKSNNMPQYSGVATDVNTRVMQSGTTLPNDPYRHEDMQLPYAIHPQTAQTFTGYGSQDQGQNLNQGQGQGYGQAQGFGDQQQHSYEAHGTSTHRHVSETGAEPPPPSYEDTLRASHEFIHCV</sequence>
<evidence type="ECO:0000313" key="4">
    <source>
        <dbReference type="Proteomes" id="UP001164746"/>
    </source>
</evidence>